<dbReference type="Proteomes" id="UP001157418">
    <property type="component" value="Unassembled WGS sequence"/>
</dbReference>
<sequence length="358" mass="39874">MERLPNLIIFLNLLLMASTLANAHVVKSMFPFGDSLFDPGNNHFTKNCTIQADFPPYGSTFFKRPTGRFTNGRTVADFISQYLGMELQLPYQELRQQIANGTRKEFPDNGISFASAGSGLLNTNADCGISPIQVQLQQFQALIDNNHIRKDQIKNSLFLLESGSNDIFDFHISLFPRLFPSAHVEKLVKVVVNVIDKLTSLGARRIAIFGVGPMGCIPATVLLPHLPIAPQTACNDRINNMVTHYNTELQKLVNDIPKKYPGVKSLYGAVYDLTQTFRADPKRHGFANVNEACCGAGPKNGKVQCGLNGTRMCENPSDFLFWDYFHPTEHTYELLAKAFWDGDTKCARPINLQALVNT</sequence>
<evidence type="ECO:0000256" key="2">
    <source>
        <dbReference type="ARBA" id="ARBA00022801"/>
    </source>
</evidence>
<dbReference type="Pfam" id="PF00657">
    <property type="entry name" value="Lipase_GDSL"/>
    <property type="match status" value="1"/>
</dbReference>
<feature type="signal peptide" evidence="4">
    <location>
        <begin position="1"/>
        <end position="23"/>
    </location>
</feature>
<keyword evidence="2" id="KW-0378">Hydrolase</keyword>
<keyword evidence="4" id="KW-0732">Signal</keyword>
<dbReference type="GO" id="GO:0016788">
    <property type="term" value="F:hydrolase activity, acting on ester bonds"/>
    <property type="evidence" value="ECO:0007669"/>
    <property type="project" value="InterPro"/>
</dbReference>
<dbReference type="InterPro" id="IPR036514">
    <property type="entry name" value="SGNH_hydro_sf"/>
</dbReference>
<keyword evidence="3" id="KW-0443">Lipid metabolism</keyword>
<accession>A0AAU9MWB6</accession>
<dbReference type="PANTHER" id="PTHR45648:SF141">
    <property type="entry name" value="GDSL ESTERASE_LIPASE 6"/>
    <property type="match status" value="1"/>
</dbReference>
<dbReference type="InterPro" id="IPR035669">
    <property type="entry name" value="SGNH_plant_lipase-like"/>
</dbReference>
<evidence type="ECO:0000313" key="6">
    <source>
        <dbReference type="Proteomes" id="UP001157418"/>
    </source>
</evidence>
<organism evidence="5 6">
    <name type="scientific">Lactuca virosa</name>
    <dbReference type="NCBI Taxonomy" id="75947"/>
    <lineage>
        <taxon>Eukaryota</taxon>
        <taxon>Viridiplantae</taxon>
        <taxon>Streptophyta</taxon>
        <taxon>Embryophyta</taxon>
        <taxon>Tracheophyta</taxon>
        <taxon>Spermatophyta</taxon>
        <taxon>Magnoliopsida</taxon>
        <taxon>eudicotyledons</taxon>
        <taxon>Gunneridae</taxon>
        <taxon>Pentapetalae</taxon>
        <taxon>asterids</taxon>
        <taxon>campanulids</taxon>
        <taxon>Asterales</taxon>
        <taxon>Asteraceae</taxon>
        <taxon>Cichorioideae</taxon>
        <taxon>Cichorieae</taxon>
        <taxon>Lactucinae</taxon>
        <taxon>Lactuca</taxon>
    </lineage>
</organism>
<keyword evidence="3" id="KW-0442">Lipid degradation</keyword>
<keyword evidence="6" id="KW-1185">Reference proteome</keyword>
<name>A0AAU9MWB6_9ASTR</name>
<evidence type="ECO:0008006" key="7">
    <source>
        <dbReference type="Google" id="ProtNLM"/>
    </source>
</evidence>
<dbReference type="GO" id="GO:0016042">
    <property type="term" value="P:lipid catabolic process"/>
    <property type="evidence" value="ECO:0007669"/>
    <property type="project" value="UniProtKB-KW"/>
</dbReference>
<evidence type="ECO:0000256" key="3">
    <source>
        <dbReference type="ARBA" id="ARBA00022963"/>
    </source>
</evidence>
<protein>
    <recommendedName>
        <fullName evidence="7">GDSL esterase/lipase 6</fullName>
    </recommendedName>
</protein>
<evidence type="ECO:0000313" key="5">
    <source>
        <dbReference type="EMBL" id="CAH1431376.1"/>
    </source>
</evidence>
<dbReference type="Gene3D" id="3.40.50.1110">
    <property type="entry name" value="SGNH hydrolase"/>
    <property type="match status" value="1"/>
</dbReference>
<proteinExistence type="inferred from homology"/>
<dbReference type="InterPro" id="IPR001087">
    <property type="entry name" value="GDSL"/>
</dbReference>
<comment type="caution">
    <text evidence="5">The sequence shown here is derived from an EMBL/GenBank/DDBJ whole genome shotgun (WGS) entry which is preliminary data.</text>
</comment>
<reference evidence="5 6" key="1">
    <citation type="submission" date="2022-01" db="EMBL/GenBank/DDBJ databases">
        <authorList>
            <person name="Xiong W."/>
            <person name="Schranz E."/>
        </authorList>
    </citation>
    <scope>NUCLEOTIDE SEQUENCE [LARGE SCALE GENOMIC DNA]</scope>
</reference>
<comment type="similarity">
    <text evidence="1">Belongs to the 'GDSL' lipolytic enzyme family.</text>
</comment>
<gene>
    <name evidence="5" type="ORF">LVIROSA_LOCUS18094</name>
</gene>
<dbReference type="CDD" id="cd01837">
    <property type="entry name" value="SGNH_plant_lipase_like"/>
    <property type="match status" value="1"/>
</dbReference>
<evidence type="ECO:0000256" key="1">
    <source>
        <dbReference type="ARBA" id="ARBA00008668"/>
    </source>
</evidence>
<evidence type="ECO:0000256" key="4">
    <source>
        <dbReference type="SAM" id="SignalP"/>
    </source>
</evidence>
<dbReference type="AlphaFoldDB" id="A0AAU9MWB6"/>
<dbReference type="InterPro" id="IPR051058">
    <property type="entry name" value="GDSL_Est/Lipase"/>
</dbReference>
<dbReference type="EMBL" id="CAKMRJ010003334">
    <property type="protein sequence ID" value="CAH1431376.1"/>
    <property type="molecule type" value="Genomic_DNA"/>
</dbReference>
<dbReference type="SUPFAM" id="SSF52266">
    <property type="entry name" value="SGNH hydrolase"/>
    <property type="match status" value="1"/>
</dbReference>
<dbReference type="PANTHER" id="PTHR45648">
    <property type="entry name" value="GDSL LIPASE/ACYLHYDROLASE FAMILY PROTEIN (AFU_ORTHOLOGUE AFUA_4G14700)"/>
    <property type="match status" value="1"/>
</dbReference>
<feature type="chain" id="PRO_5043403890" description="GDSL esterase/lipase 6" evidence="4">
    <location>
        <begin position="24"/>
        <end position="358"/>
    </location>
</feature>